<dbReference type="GO" id="GO:0016747">
    <property type="term" value="F:acyltransferase activity, transferring groups other than amino-acyl groups"/>
    <property type="evidence" value="ECO:0007669"/>
    <property type="project" value="InterPro"/>
</dbReference>
<dbReference type="SUPFAM" id="SSF55729">
    <property type="entry name" value="Acyl-CoA N-acyltransferases (Nat)"/>
    <property type="match status" value="1"/>
</dbReference>
<dbReference type="Pfam" id="PF13673">
    <property type="entry name" value="Acetyltransf_10"/>
    <property type="match status" value="1"/>
</dbReference>
<dbReference type="PROSITE" id="PS51186">
    <property type="entry name" value="GNAT"/>
    <property type="match status" value="1"/>
</dbReference>
<organism evidence="4 5">
    <name type="scientific">Pseudovibrio denitrificans</name>
    <dbReference type="NCBI Taxonomy" id="258256"/>
    <lineage>
        <taxon>Bacteria</taxon>
        <taxon>Pseudomonadati</taxon>
        <taxon>Pseudomonadota</taxon>
        <taxon>Alphaproteobacteria</taxon>
        <taxon>Hyphomicrobiales</taxon>
        <taxon>Stappiaceae</taxon>
        <taxon>Pseudovibrio</taxon>
    </lineage>
</organism>
<dbReference type="PANTHER" id="PTHR43877">
    <property type="entry name" value="AMINOALKYLPHOSPHONATE N-ACETYLTRANSFERASE-RELATED-RELATED"/>
    <property type="match status" value="1"/>
</dbReference>
<protein>
    <submittedName>
        <fullName evidence="4">Ribosomal-protein-alanine N-acetyltransferase</fullName>
    </submittedName>
</protein>
<feature type="domain" description="N-acetyltransferase" evidence="3">
    <location>
        <begin position="11"/>
        <end position="161"/>
    </location>
</feature>
<evidence type="ECO:0000256" key="1">
    <source>
        <dbReference type="ARBA" id="ARBA00022679"/>
    </source>
</evidence>
<dbReference type="Proteomes" id="UP000183371">
    <property type="component" value="Unassembled WGS sequence"/>
</dbReference>
<evidence type="ECO:0000313" key="4">
    <source>
        <dbReference type="EMBL" id="SFU05445.1"/>
    </source>
</evidence>
<dbReference type="CDD" id="cd04301">
    <property type="entry name" value="NAT_SF"/>
    <property type="match status" value="1"/>
</dbReference>
<dbReference type="InterPro" id="IPR050832">
    <property type="entry name" value="Bact_Acetyltransf"/>
</dbReference>
<accession>A0A1I7D169</accession>
<evidence type="ECO:0000259" key="3">
    <source>
        <dbReference type="PROSITE" id="PS51186"/>
    </source>
</evidence>
<reference evidence="5" key="1">
    <citation type="submission" date="2016-10" db="EMBL/GenBank/DDBJ databases">
        <authorList>
            <person name="Varghese N."/>
            <person name="Submissions S."/>
        </authorList>
    </citation>
    <scope>NUCLEOTIDE SEQUENCE [LARGE SCALE GENOMIC DNA]</scope>
    <source>
        <strain evidence="5">DSM 17465</strain>
    </source>
</reference>
<keyword evidence="2" id="KW-0012">Acyltransferase</keyword>
<dbReference type="InterPro" id="IPR016181">
    <property type="entry name" value="Acyl_CoA_acyltransferase"/>
</dbReference>
<evidence type="ECO:0000256" key="2">
    <source>
        <dbReference type="ARBA" id="ARBA00023315"/>
    </source>
</evidence>
<dbReference type="RefSeq" id="WP_054783966.1">
    <property type="nucleotide sequence ID" value="NZ_FPBD01000007.1"/>
</dbReference>
<dbReference type="AlphaFoldDB" id="A0A1I7D169"/>
<dbReference type="EMBL" id="FPBD01000007">
    <property type="protein sequence ID" value="SFU05445.1"/>
    <property type="molecule type" value="Genomic_DNA"/>
</dbReference>
<dbReference type="InterPro" id="IPR000182">
    <property type="entry name" value="GNAT_dom"/>
</dbReference>
<dbReference type="Gene3D" id="3.40.630.30">
    <property type="match status" value="1"/>
</dbReference>
<keyword evidence="5" id="KW-1185">Reference proteome</keyword>
<keyword evidence="1 4" id="KW-0808">Transferase</keyword>
<proteinExistence type="predicted"/>
<sequence length="167" mass="18189">MVITRASSTALTIRPATAEDAEPLAAIGLTAWRNGIKPLVPAHIAKEFEVSNPFLPFLKACHAHVLVAQIGNQLAGFGAREHADNRITDLWIAPAFEGRGLGTALLQALKAQITHSHALITVTAQNTRALTLYQHLGYRELRYDATLKTSFEKVDMRKVLRGASEPS</sequence>
<evidence type="ECO:0000313" key="5">
    <source>
        <dbReference type="Proteomes" id="UP000183371"/>
    </source>
</evidence>
<name>A0A1I7D169_9HYPH</name>
<gene>
    <name evidence="4" type="ORF">SAMN05444141_107136</name>
</gene>